<dbReference type="AlphaFoldDB" id="A0A7J4IRJ3"/>
<sequence length="51" mass="6114">MSYVCCGEGFEAPRRYLTKEEKIEMLEEYKDSLENEVKGIEERIKELKRVN</sequence>
<accession>A0A7J4IRJ3</accession>
<gene>
    <name evidence="2" type="ORF">HA237_02040</name>
</gene>
<keyword evidence="1" id="KW-0175">Coiled coil</keyword>
<organism evidence="2 3">
    <name type="scientific">Candidatus Iainarchaeum sp</name>
    <dbReference type="NCBI Taxonomy" id="3101447"/>
    <lineage>
        <taxon>Archaea</taxon>
        <taxon>Candidatus Iainarchaeota</taxon>
        <taxon>Candidatus Iainarchaeia</taxon>
        <taxon>Candidatus Iainarchaeales</taxon>
        <taxon>Candidatus Iainarchaeaceae</taxon>
        <taxon>Candidatus Iainarchaeum</taxon>
    </lineage>
</organism>
<comment type="caution">
    <text evidence="2">The sequence shown here is derived from an EMBL/GenBank/DDBJ whole genome shotgun (WGS) entry which is preliminary data.</text>
</comment>
<protein>
    <submittedName>
        <fullName evidence="2">DUF5320 domain-containing protein</fullName>
    </submittedName>
</protein>
<feature type="coiled-coil region" evidence="1">
    <location>
        <begin position="16"/>
        <end position="50"/>
    </location>
</feature>
<dbReference type="EMBL" id="DUFG01000013">
    <property type="protein sequence ID" value="HIH08131.1"/>
    <property type="molecule type" value="Genomic_DNA"/>
</dbReference>
<evidence type="ECO:0000256" key="1">
    <source>
        <dbReference type="SAM" id="Coils"/>
    </source>
</evidence>
<evidence type="ECO:0000313" key="2">
    <source>
        <dbReference type="EMBL" id="HIH08131.1"/>
    </source>
</evidence>
<dbReference type="Proteomes" id="UP000577419">
    <property type="component" value="Unassembled WGS sequence"/>
</dbReference>
<reference evidence="3" key="1">
    <citation type="journal article" date="2020" name="bioRxiv">
        <title>A rank-normalized archaeal taxonomy based on genome phylogeny resolves widespread incomplete and uneven classifications.</title>
        <authorList>
            <person name="Rinke C."/>
            <person name="Chuvochina M."/>
            <person name="Mussig A.J."/>
            <person name="Chaumeil P.-A."/>
            <person name="Waite D.W."/>
            <person name="Whitman W.B."/>
            <person name="Parks D.H."/>
            <person name="Hugenholtz P."/>
        </authorList>
    </citation>
    <scope>NUCLEOTIDE SEQUENCE [LARGE SCALE GENOMIC DNA]</scope>
</reference>
<name>A0A7J4IRJ3_9ARCH</name>
<evidence type="ECO:0000313" key="3">
    <source>
        <dbReference type="Proteomes" id="UP000577419"/>
    </source>
</evidence>
<proteinExistence type="predicted"/>